<dbReference type="PANTHER" id="PTHR39339">
    <property type="entry name" value="SLR1444 PROTEIN"/>
    <property type="match status" value="1"/>
</dbReference>
<dbReference type="InterPro" id="IPR038186">
    <property type="entry name" value="CHAD_dom_sf"/>
</dbReference>
<dbReference type="Gene3D" id="1.40.20.10">
    <property type="entry name" value="CHAD domain"/>
    <property type="match status" value="1"/>
</dbReference>
<dbReference type="SMART" id="SM00880">
    <property type="entry name" value="CHAD"/>
    <property type="match status" value="1"/>
</dbReference>
<dbReference type="EMBL" id="BAQW01000013">
    <property type="protein sequence ID" value="GBR16443.1"/>
    <property type="molecule type" value="Genomic_DNA"/>
</dbReference>
<accession>A0ABQ0QF02</accession>
<dbReference type="PROSITE" id="PS51708">
    <property type="entry name" value="CHAD"/>
    <property type="match status" value="1"/>
</dbReference>
<reference evidence="2" key="1">
    <citation type="submission" date="2013-04" db="EMBL/GenBank/DDBJ databases">
        <title>The genome sequencing project of 58 acetic acid bacteria.</title>
        <authorList>
            <person name="Okamoto-Kainuma A."/>
            <person name="Ishikawa M."/>
            <person name="Umino S."/>
            <person name="Koizumi Y."/>
            <person name="Shiwa Y."/>
            <person name="Yoshikawa H."/>
            <person name="Matsutani M."/>
            <person name="Matsushita K."/>
        </authorList>
    </citation>
    <scope>NUCLEOTIDE SEQUENCE</scope>
    <source>
        <strain evidence="2">NRIC 0228</strain>
    </source>
</reference>
<sequence length="387" mass="42982">MNLGANVFPIYHSDFWELRGQQSTGKSAIQLTLSRGSVLAGKHSETVCMLDLVLADGQVSGLYEMAERLADLPIWLIGESISMQGARLANAKLPSLTTSKPNLPKADITVGTAWALSVTSALNALLRHQAMAAHGSIEGVHQMRVAIRRIRTVLKFFRPILPKNAFAHEGITLQKLGQSLGNVRDWDVFLAEMLPDFLEPPASETFRIFAENSRHEARKEMCQRMTDPSVTAAILSLGASIEKVDDLFGKDVSSSLLEEHAPDLLDRMARKVQHRGEHITRLSDRHLHGVRKALKGLRYSVDGVAGLYPGKRLEAYIEHCKDLQEIFGQFNDSATAERLVEQAVKKAPELAETGRTIVKTAHHSKKKILTKLPKKWKAFSKTVPFWS</sequence>
<organism evidence="2 3">
    <name type="scientific">Gluconobacter frateurii NRIC 0228</name>
    <dbReference type="NCBI Taxonomy" id="1307946"/>
    <lineage>
        <taxon>Bacteria</taxon>
        <taxon>Pseudomonadati</taxon>
        <taxon>Pseudomonadota</taxon>
        <taxon>Alphaproteobacteria</taxon>
        <taxon>Acetobacterales</taxon>
        <taxon>Acetobacteraceae</taxon>
        <taxon>Gluconobacter</taxon>
    </lineage>
</organism>
<keyword evidence="3" id="KW-1185">Reference proteome</keyword>
<feature type="domain" description="CHAD" evidence="1">
    <location>
        <begin position="107"/>
        <end position="381"/>
    </location>
</feature>
<evidence type="ECO:0000313" key="2">
    <source>
        <dbReference type="EMBL" id="GBR16443.1"/>
    </source>
</evidence>
<dbReference type="InterPro" id="IPR007899">
    <property type="entry name" value="CHAD_dom"/>
</dbReference>
<evidence type="ECO:0000313" key="3">
    <source>
        <dbReference type="Proteomes" id="UP001061070"/>
    </source>
</evidence>
<gene>
    <name evidence="2" type="ORF">AA0228_2775</name>
</gene>
<name>A0ABQ0QF02_9PROT</name>
<comment type="caution">
    <text evidence="2">The sequence shown here is derived from an EMBL/GenBank/DDBJ whole genome shotgun (WGS) entry which is preliminary data.</text>
</comment>
<evidence type="ECO:0000259" key="1">
    <source>
        <dbReference type="PROSITE" id="PS51708"/>
    </source>
</evidence>
<dbReference type="PANTHER" id="PTHR39339:SF1">
    <property type="entry name" value="CHAD DOMAIN-CONTAINING PROTEIN"/>
    <property type="match status" value="1"/>
</dbReference>
<dbReference type="Pfam" id="PF05235">
    <property type="entry name" value="CHAD"/>
    <property type="match status" value="1"/>
</dbReference>
<dbReference type="Proteomes" id="UP001061070">
    <property type="component" value="Unassembled WGS sequence"/>
</dbReference>
<proteinExistence type="predicted"/>
<protein>
    <submittedName>
        <fullName evidence="2">Adenylate cyclase</fullName>
    </submittedName>
</protein>